<evidence type="ECO:0000256" key="1">
    <source>
        <dbReference type="SAM" id="MobiDB-lite"/>
    </source>
</evidence>
<keyword evidence="3" id="KW-1185">Reference proteome</keyword>
<accession>A0A6G1JTE2</accession>
<protein>
    <submittedName>
        <fullName evidence="2">Uncharacterized protein</fullName>
    </submittedName>
</protein>
<evidence type="ECO:0000313" key="2">
    <source>
        <dbReference type="EMBL" id="KAF2703552.1"/>
    </source>
</evidence>
<gene>
    <name evidence="2" type="ORF">K504DRAFT_507777</name>
</gene>
<feature type="compositionally biased region" description="Polar residues" evidence="1">
    <location>
        <begin position="1"/>
        <end position="12"/>
    </location>
</feature>
<reference evidence="2" key="1">
    <citation type="journal article" date="2020" name="Stud. Mycol.">
        <title>101 Dothideomycetes genomes: a test case for predicting lifestyles and emergence of pathogens.</title>
        <authorList>
            <person name="Haridas S."/>
            <person name="Albert R."/>
            <person name="Binder M."/>
            <person name="Bloem J."/>
            <person name="Labutti K."/>
            <person name="Salamov A."/>
            <person name="Andreopoulos B."/>
            <person name="Baker S."/>
            <person name="Barry K."/>
            <person name="Bills G."/>
            <person name="Bluhm B."/>
            <person name="Cannon C."/>
            <person name="Castanera R."/>
            <person name="Culley D."/>
            <person name="Daum C."/>
            <person name="Ezra D."/>
            <person name="Gonzalez J."/>
            <person name="Henrissat B."/>
            <person name="Kuo A."/>
            <person name="Liang C."/>
            <person name="Lipzen A."/>
            <person name="Lutzoni F."/>
            <person name="Magnuson J."/>
            <person name="Mondo S."/>
            <person name="Nolan M."/>
            <person name="Ohm R."/>
            <person name="Pangilinan J."/>
            <person name="Park H.-J."/>
            <person name="Ramirez L."/>
            <person name="Alfaro M."/>
            <person name="Sun H."/>
            <person name="Tritt A."/>
            <person name="Yoshinaga Y."/>
            <person name="Zwiers L.-H."/>
            <person name="Turgeon B."/>
            <person name="Goodwin S."/>
            <person name="Spatafora J."/>
            <person name="Crous P."/>
            <person name="Grigoriev I."/>
        </authorList>
    </citation>
    <scope>NUCLEOTIDE SEQUENCE</scope>
    <source>
        <strain evidence="2">CBS 279.74</strain>
    </source>
</reference>
<organism evidence="2 3">
    <name type="scientific">Pleomassaria siparia CBS 279.74</name>
    <dbReference type="NCBI Taxonomy" id="1314801"/>
    <lineage>
        <taxon>Eukaryota</taxon>
        <taxon>Fungi</taxon>
        <taxon>Dikarya</taxon>
        <taxon>Ascomycota</taxon>
        <taxon>Pezizomycotina</taxon>
        <taxon>Dothideomycetes</taxon>
        <taxon>Pleosporomycetidae</taxon>
        <taxon>Pleosporales</taxon>
        <taxon>Pleomassariaceae</taxon>
        <taxon>Pleomassaria</taxon>
    </lineage>
</organism>
<dbReference type="EMBL" id="MU005786">
    <property type="protein sequence ID" value="KAF2703552.1"/>
    <property type="molecule type" value="Genomic_DNA"/>
</dbReference>
<name>A0A6G1JTE2_9PLEO</name>
<sequence length="59" mass="6327">MSLISTLSTNVAQHKHSSTAPHPESVEKTRRRISPATTLEKALPAHSSNLALPIPSMPT</sequence>
<dbReference type="AlphaFoldDB" id="A0A6G1JTE2"/>
<dbReference type="Proteomes" id="UP000799428">
    <property type="component" value="Unassembled WGS sequence"/>
</dbReference>
<evidence type="ECO:0000313" key="3">
    <source>
        <dbReference type="Proteomes" id="UP000799428"/>
    </source>
</evidence>
<feature type="region of interest" description="Disordered" evidence="1">
    <location>
        <begin position="1"/>
        <end position="59"/>
    </location>
</feature>
<proteinExistence type="predicted"/>